<feature type="compositionally biased region" description="Basic and acidic residues" evidence="1">
    <location>
        <begin position="47"/>
        <end position="63"/>
    </location>
</feature>
<feature type="compositionally biased region" description="Basic and acidic residues" evidence="1">
    <location>
        <begin position="24"/>
        <end position="34"/>
    </location>
</feature>
<name>A0A1J9QJZ6_9PEZI</name>
<reference evidence="2 3" key="1">
    <citation type="submission" date="2016-10" db="EMBL/GenBank/DDBJ databases">
        <title>Proteomics and genomics reveal pathogen-plant mechanisms compatible with a hemibiotrophic lifestyle of Diplodia corticola.</title>
        <authorList>
            <person name="Fernandes I."/>
            <person name="De Jonge R."/>
            <person name="Van De Peer Y."/>
            <person name="Devreese B."/>
            <person name="Alves A."/>
            <person name="Esteves A.C."/>
        </authorList>
    </citation>
    <scope>NUCLEOTIDE SEQUENCE [LARGE SCALE GENOMIC DNA]</scope>
    <source>
        <strain evidence="2 3">CBS 112549</strain>
    </source>
</reference>
<dbReference type="EMBL" id="MNUE01000110">
    <property type="protein sequence ID" value="OJD28808.1"/>
    <property type="molecule type" value="Genomic_DNA"/>
</dbReference>
<accession>A0A1J9QJZ6</accession>
<evidence type="ECO:0000313" key="3">
    <source>
        <dbReference type="Proteomes" id="UP000183809"/>
    </source>
</evidence>
<dbReference type="Proteomes" id="UP000183809">
    <property type="component" value="Unassembled WGS sequence"/>
</dbReference>
<protein>
    <submittedName>
        <fullName evidence="2">Uncharacterized protein</fullName>
    </submittedName>
</protein>
<organism evidence="2 3">
    <name type="scientific">Diplodia corticola</name>
    <dbReference type="NCBI Taxonomy" id="236234"/>
    <lineage>
        <taxon>Eukaryota</taxon>
        <taxon>Fungi</taxon>
        <taxon>Dikarya</taxon>
        <taxon>Ascomycota</taxon>
        <taxon>Pezizomycotina</taxon>
        <taxon>Dothideomycetes</taxon>
        <taxon>Dothideomycetes incertae sedis</taxon>
        <taxon>Botryosphaeriales</taxon>
        <taxon>Botryosphaeriaceae</taxon>
        <taxon>Diplodia</taxon>
    </lineage>
</organism>
<dbReference type="AlphaFoldDB" id="A0A1J9QJZ6"/>
<dbReference type="GeneID" id="31010523"/>
<sequence length="467" mass="53768">MPSYVDPQSDADKTRATRKAPVTSHEHPTNELKDCCQPYRSSTGSSETDREETPLEDLWKPPEHRPDYNPLTAWTPDFWRVDANSRYGRRIFRSFIFPCIAGPSPLKSRREAIPWADEFVQQNYRVYRGFPETEKYHAETNSKSVIGRLADLINAFYFHVYRRSFRKKVTEGKTQPIQDLREHLYQTLNLDRKGLVHSNWTSYNSLKPGGDHFETAIALWCSVMNNPGDGEAYRIELLGKRVAIFGASTFGIPEIQTLRDNPVRAVQLLQAHAKSVNPASHTFFDVLEEKERKIRDLESRLGRYKCIAADLYFRHILEQLPGSVPLDSNKRHTASATKQWGDFLKKAVEGADDVQHPLHPLLRLLDDKQKIARMLGEALYRSLSINIHHEFISLDSNTSRDGYGHIIPDLRYSKLEQALFKAILPSAEQAGAQPDWDLERDRYITTPIQGQNWRDTAGKWNEDFYVA</sequence>
<evidence type="ECO:0000313" key="2">
    <source>
        <dbReference type="EMBL" id="OJD28808.1"/>
    </source>
</evidence>
<proteinExistence type="predicted"/>
<evidence type="ECO:0000256" key="1">
    <source>
        <dbReference type="SAM" id="MobiDB-lite"/>
    </source>
</evidence>
<comment type="caution">
    <text evidence="2">The sequence shown here is derived from an EMBL/GenBank/DDBJ whole genome shotgun (WGS) entry which is preliminary data.</text>
</comment>
<feature type="region of interest" description="Disordered" evidence="1">
    <location>
        <begin position="1"/>
        <end position="63"/>
    </location>
</feature>
<keyword evidence="3" id="KW-1185">Reference proteome</keyword>
<dbReference type="RefSeq" id="XP_020125068.1">
    <property type="nucleotide sequence ID" value="XM_020270264.1"/>
</dbReference>
<gene>
    <name evidence="2" type="ORF">BKCO1_1100001</name>
</gene>